<dbReference type="InterPro" id="IPR006140">
    <property type="entry name" value="D-isomer_DH_NAD-bd"/>
</dbReference>
<proteinExistence type="predicted"/>
<dbReference type="Gene3D" id="3.40.50.720">
    <property type="entry name" value="NAD(P)-binding Rossmann-like Domain"/>
    <property type="match status" value="2"/>
</dbReference>
<feature type="domain" description="D-isomer specific 2-hydroxyacid dehydrogenase NAD-binding" evidence="3">
    <location>
        <begin position="116"/>
        <end position="293"/>
    </location>
</feature>
<gene>
    <name evidence="4" type="ORF">K1X11_015820</name>
</gene>
<name>A0ABZ1C4M5_9BACT</name>
<sequence length="327" mass="36847">MGLKIWSNTKFNETAEQTLRDELAQRGHELVFSSAANANVLQGGGEDPDLPGADIALGQPDPAQCLGLSSLRWVEVVTAGYTRYDRPEFLEPWRERGAVFSNMSGVFAEPCAQHVLAMMLSLSRQLPASYRDQLDDQRWEYFQRRYDSSLLNGQTVLILSYGTIAKRLVELLQPFGMKIYALRRRAYSERGVHVIAEDRLTSVLPEVDHLVNILPESEATYHFVNTRRLGLLKPTARFYNIGRGTTVDQNALMEALNSGKLDAAYLDVMDPEPLPPEHPMWRTKNCYITPHTGGGRRDQDDAIVAHFLKNLAAFERGDLDAIENRIV</sequence>
<reference evidence="4 5" key="2">
    <citation type="submission" date="2023-12" db="EMBL/GenBank/DDBJ databases">
        <title>Description of an unclassified Opitutus bacterium of Verrucomicrobiota.</title>
        <authorList>
            <person name="Zhang D.-F."/>
        </authorList>
    </citation>
    <scope>NUCLEOTIDE SEQUENCE [LARGE SCALE GENOMIC DNA]</scope>
    <source>
        <strain evidence="4 5">WL0086</strain>
    </source>
</reference>
<keyword evidence="1" id="KW-0560">Oxidoreductase</keyword>
<keyword evidence="5" id="KW-1185">Reference proteome</keyword>
<accession>A0ABZ1C4M5</accession>
<dbReference type="EMBL" id="CP139781">
    <property type="protein sequence ID" value="WRQ86283.1"/>
    <property type="molecule type" value="Genomic_DNA"/>
</dbReference>
<organism evidence="4 5">
    <name type="scientific">Actomonas aquatica</name>
    <dbReference type="NCBI Taxonomy" id="2866162"/>
    <lineage>
        <taxon>Bacteria</taxon>
        <taxon>Pseudomonadati</taxon>
        <taxon>Verrucomicrobiota</taxon>
        <taxon>Opitutia</taxon>
        <taxon>Opitutales</taxon>
        <taxon>Opitutaceae</taxon>
        <taxon>Actomonas</taxon>
    </lineage>
</organism>
<dbReference type="RefSeq" id="WP_221031212.1">
    <property type="nucleotide sequence ID" value="NZ_CP139781.1"/>
</dbReference>
<protein>
    <submittedName>
        <fullName evidence="4">D-2-hydroxyacid dehydrogenase</fullName>
    </submittedName>
</protein>
<dbReference type="SUPFAM" id="SSF52283">
    <property type="entry name" value="Formate/glycerate dehydrogenase catalytic domain-like"/>
    <property type="match status" value="1"/>
</dbReference>
<dbReference type="InterPro" id="IPR036291">
    <property type="entry name" value="NAD(P)-bd_dom_sf"/>
</dbReference>
<evidence type="ECO:0000313" key="4">
    <source>
        <dbReference type="EMBL" id="WRQ86283.1"/>
    </source>
</evidence>
<dbReference type="PANTHER" id="PTHR43333:SF1">
    <property type="entry name" value="D-ISOMER SPECIFIC 2-HYDROXYACID DEHYDROGENASE NAD-BINDING DOMAIN-CONTAINING PROTEIN"/>
    <property type="match status" value="1"/>
</dbReference>
<reference evidence="4 5" key="1">
    <citation type="submission" date="2021-08" db="EMBL/GenBank/DDBJ databases">
        <authorList>
            <person name="Zhang D."/>
            <person name="Zhang A."/>
            <person name="Wang L."/>
        </authorList>
    </citation>
    <scope>NUCLEOTIDE SEQUENCE [LARGE SCALE GENOMIC DNA]</scope>
    <source>
        <strain evidence="4 5">WL0086</strain>
    </source>
</reference>
<keyword evidence="2" id="KW-0520">NAD</keyword>
<dbReference type="PANTHER" id="PTHR43333">
    <property type="entry name" value="2-HACID_DH_C DOMAIN-CONTAINING PROTEIN"/>
    <property type="match status" value="1"/>
</dbReference>
<evidence type="ECO:0000256" key="2">
    <source>
        <dbReference type="ARBA" id="ARBA00023027"/>
    </source>
</evidence>
<evidence type="ECO:0000313" key="5">
    <source>
        <dbReference type="Proteomes" id="UP000738431"/>
    </source>
</evidence>
<dbReference type="Proteomes" id="UP000738431">
    <property type="component" value="Chromosome"/>
</dbReference>
<evidence type="ECO:0000259" key="3">
    <source>
        <dbReference type="Pfam" id="PF02826"/>
    </source>
</evidence>
<dbReference type="CDD" id="cd05300">
    <property type="entry name" value="2-Hacid_dh_1"/>
    <property type="match status" value="1"/>
</dbReference>
<evidence type="ECO:0000256" key="1">
    <source>
        <dbReference type="ARBA" id="ARBA00023002"/>
    </source>
</evidence>
<dbReference type="SUPFAM" id="SSF51735">
    <property type="entry name" value="NAD(P)-binding Rossmann-fold domains"/>
    <property type="match status" value="1"/>
</dbReference>
<dbReference type="Pfam" id="PF02826">
    <property type="entry name" value="2-Hacid_dh_C"/>
    <property type="match status" value="1"/>
</dbReference>